<accession>A0A2M6WX73</accession>
<organism evidence="15 16">
    <name type="scientific">Candidatus Berkelbacteria bacterium CG10_big_fil_rev_8_21_14_0_10_41_12</name>
    <dbReference type="NCBI Taxonomy" id="1974513"/>
    <lineage>
        <taxon>Bacteria</taxon>
        <taxon>Candidatus Berkelbacteria</taxon>
    </lineage>
</organism>
<dbReference type="GO" id="GO:0009432">
    <property type="term" value="P:SOS response"/>
    <property type="evidence" value="ECO:0007669"/>
    <property type="project" value="UniProtKB-KW"/>
</dbReference>
<keyword evidence="11" id="KW-0742">SOS response</keyword>
<gene>
    <name evidence="15" type="primary">lexA</name>
    <name evidence="15" type="ORF">COT77_02095</name>
</gene>
<dbReference type="SUPFAM" id="SSF46785">
    <property type="entry name" value="Winged helix' DNA-binding domain"/>
    <property type="match status" value="1"/>
</dbReference>
<keyword evidence="7" id="KW-0805">Transcription regulation</keyword>
<dbReference type="CDD" id="cd06529">
    <property type="entry name" value="S24_LexA-like"/>
    <property type="match status" value="1"/>
</dbReference>
<evidence type="ECO:0000259" key="13">
    <source>
        <dbReference type="Pfam" id="PF00717"/>
    </source>
</evidence>
<dbReference type="InterPro" id="IPR015927">
    <property type="entry name" value="Peptidase_S24_S26A/B/C"/>
</dbReference>
<keyword evidence="4" id="KW-0227">DNA damage</keyword>
<dbReference type="InterPro" id="IPR039418">
    <property type="entry name" value="LexA-like"/>
</dbReference>
<dbReference type="PANTHER" id="PTHR33516">
    <property type="entry name" value="LEXA REPRESSOR"/>
    <property type="match status" value="1"/>
</dbReference>
<keyword evidence="9" id="KW-0804">Transcription</keyword>
<evidence type="ECO:0000256" key="10">
    <source>
        <dbReference type="ARBA" id="ARBA00023204"/>
    </source>
</evidence>
<dbReference type="AlphaFoldDB" id="A0A2M6WX73"/>
<keyword evidence="6 12" id="KW-0068">Autocatalytic cleavage</keyword>
<dbReference type="SUPFAM" id="SSF51306">
    <property type="entry name" value="LexA/Signal peptidase"/>
    <property type="match status" value="1"/>
</dbReference>
<dbReference type="PANTHER" id="PTHR33516:SF2">
    <property type="entry name" value="LEXA REPRESSOR-RELATED"/>
    <property type="match status" value="1"/>
</dbReference>
<dbReference type="GO" id="GO:0006281">
    <property type="term" value="P:DNA repair"/>
    <property type="evidence" value="ECO:0007669"/>
    <property type="project" value="UniProtKB-KW"/>
</dbReference>
<evidence type="ECO:0000256" key="9">
    <source>
        <dbReference type="ARBA" id="ARBA00023163"/>
    </source>
</evidence>
<evidence type="ECO:0000256" key="5">
    <source>
        <dbReference type="ARBA" id="ARBA00022801"/>
    </source>
</evidence>
<keyword evidence="8" id="KW-0238">DNA-binding</keyword>
<dbReference type="GO" id="GO:0006260">
    <property type="term" value="P:DNA replication"/>
    <property type="evidence" value="ECO:0007669"/>
    <property type="project" value="UniProtKB-KW"/>
</dbReference>
<evidence type="ECO:0000256" key="6">
    <source>
        <dbReference type="ARBA" id="ARBA00022813"/>
    </source>
</evidence>
<evidence type="ECO:0000256" key="7">
    <source>
        <dbReference type="ARBA" id="ARBA00023015"/>
    </source>
</evidence>
<proteinExistence type="inferred from homology"/>
<evidence type="ECO:0000256" key="8">
    <source>
        <dbReference type="ARBA" id="ARBA00023125"/>
    </source>
</evidence>
<evidence type="ECO:0000256" key="2">
    <source>
        <dbReference type="ARBA" id="ARBA00022491"/>
    </source>
</evidence>
<evidence type="ECO:0000256" key="4">
    <source>
        <dbReference type="ARBA" id="ARBA00022763"/>
    </source>
</evidence>
<keyword evidence="10" id="KW-0234">DNA repair</keyword>
<evidence type="ECO:0000313" key="15">
    <source>
        <dbReference type="EMBL" id="PIT97336.1"/>
    </source>
</evidence>
<dbReference type="Pfam" id="PF00717">
    <property type="entry name" value="Peptidase_S24"/>
    <property type="match status" value="1"/>
</dbReference>
<protein>
    <submittedName>
        <fullName evidence="15">Repressor LexA</fullName>
    </submittedName>
</protein>
<evidence type="ECO:0000313" key="16">
    <source>
        <dbReference type="Proteomes" id="UP000228596"/>
    </source>
</evidence>
<dbReference type="GO" id="GO:0006508">
    <property type="term" value="P:proteolysis"/>
    <property type="evidence" value="ECO:0007669"/>
    <property type="project" value="InterPro"/>
</dbReference>
<dbReference type="GO" id="GO:0004252">
    <property type="term" value="F:serine-type endopeptidase activity"/>
    <property type="evidence" value="ECO:0007669"/>
    <property type="project" value="InterPro"/>
</dbReference>
<feature type="domain" description="LexA repressor DNA-binding" evidence="14">
    <location>
        <begin position="5"/>
        <end position="67"/>
    </location>
</feature>
<evidence type="ECO:0000256" key="12">
    <source>
        <dbReference type="RuleBase" id="RU003991"/>
    </source>
</evidence>
<keyword evidence="5 12" id="KW-0378">Hydrolase</keyword>
<dbReference type="InterPro" id="IPR036388">
    <property type="entry name" value="WH-like_DNA-bd_sf"/>
</dbReference>
<dbReference type="InterPro" id="IPR036390">
    <property type="entry name" value="WH_DNA-bd_sf"/>
</dbReference>
<evidence type="ECO:0000256" key="3">
    <source>
        <dbReference type="ARBA" id="ARBA00022705"/>
    </source>
</evidence>
<comment type="caution">
    <text evidence="15">The sequence shown here is derived from an EMBL/GenBank/DDBJ whole genome shotgun (WGS) entry which is preliminary data.</text>
</comment>
<dbReference type="InterPro" id="IPR036286">
    <property type="entry name" value="LexA/Signal_pep-like_sf"/>
</dbReference>
<evidence type="ECO:0000259" key="14">
    <source>
        <dbReference type="Pfam" id="PF01726"/>
    </source>
</evidence>
<dbReference type="InterPro" id="IPR006197">
    <property type="entry name" value="Peptidase_S24_LexA"/>
</dbReference>
<dbReference type="GO" id="GO:0045892">
    <property type="term" value="P:negative regulation of DNA-templated transcription"/>
    <property type="evidence" value="ECO:0007669"/>
    <property type="project" value="InterPro"/>
</dbReference>
<evidence type="ECO:0000256" key="11">
    <source>
        <dbReference type="ARBA" id="ARBA00023236"/>
    </source>
</evidence>
<dbReference type="PRINTS" id="PR00726">
    <property type="entry name" value="LEXASERPTASE"/>
</dbReference>
<dbReference type="Gene3D" id="1.10.10.10">
    <property type="entry name" value="Winged helix-like DNA-binding domain superfamily/Winged helix DNA-binding domain"/>
    <property type="match status" value="1"/>
</dbReference>
<sequence length="201" mass="22720">MEGENITKRQKEILEFLYQSIRENGFPPTLEEFNQQFGFRSNQAIIDHLAALEKKKLIKRDGGSARGIFIRPLGYEAIKKEPLIRNVGVSAAGPAIQAIEQNEWLSMPSGFKKYEDVFIVEISGNSMVEIGIYDGDHVLIKKANEYKNGDIVLARIGDEVTLKTFTHKDGRAYLKPENPACRDIAITHDTYFLGKFIKNLS</sequence>
<name>A0A2M6WX73_9BACT</name>
<dbReference type="Proteomes" id="UP000228596">
    <property type="component" value="Unassembled WGS sequence"/>
</dbReference>
<dbReference type="Gene3D" id="2.10.109.10">
    <property type="entry name" value="Umud Fragment, subunit A"/>
    <property type="match status" value="1"/>
</dbReference>
<keyword evidence="3" id="KW-0235">DNA replication</keyword>
<evidence type="ECO:0000256" key="1">
    <source>
        <dbReference type="ARBA" id="ARBA00007484"/>
    </source>
</evidence>
<dbReference type="Pfam" id="PF01726">
    <property type="entry name" value="LexA_DNA_bind"/>
    <property type="match status" value="1"/>
</dbReference>
<dbReference type="InterPro" id="IPR006200">
    <property type="entry name" value="LexA"/>
</dbReference>
<feature type="domain" description="Peptidase S24/S26A/S26B/S26C" evidence="13">
    <location>
        <begin position="90"/>
        <end position="196"/>
    </location>
</feature>
<dbReference type="NCBIfam" id="TIGR00498">
    <property type="entry name" value="lexA"/>
    <property type="match status" value="1"/>
</dbReference>
<dbReference type="GO" id="GO:0003677">
    <property type="term" value="F:DNA binding"/>
    <property type="evidence" value="ECO:0007669"/>
    <property type="project" value="UniProtKB-KW"/>
</dbReference>
<reference evidence="16" key="1">
    <citation type="submission" date="2017-09" db="EMBL/GenBank/DDBJ databases">
        <title>Depth-based differentiation of microbial function through sediment-hosted aquifers and enrichment of novel symbionts in the deep terrestrial subsurface.</title>
        <authorList>
            <person name="Probst A.J."/>
            <person name="Ladd B."/>
            <person name="Jarett J.K."/>
            <person name="Geller-Mcgrath D.E."/>
            <person name="Sieber C.M.K."/>
            <person name="Emerson J.B."/>
            <person name="Anantharaman K."/>
            <person name="Thomas B.C."/>
            <person name="Malmstrom R."/>
            <person name="Stieglmeier M."/>
            <person name="Klingl A."/>
            <person name="Woyke T."/>
            <person name="Ryan C.M."/>
            <person name="Banfield J.F."/>
        </authorList>
    </citation>
    <scope>NUCLEOTIDE SEQUENCE [LARGE SCALE GENOMIC DNA]</scope>
</reference>
<dbReference type="InterPro" id="IPR006199">
    <property type="entry name" value="LexA_DNA-bd_dom"/>
</dbReference>
<dbReference type="InterPro" id="IPR050077">
    <property type="entry name" value="LexA_repressor"/>
</dbReference>
<dbReference type="EMBL" id="PEZV01000019">
    <property type="protein sequence ID" value="PIT97336.1"/>
    <property type="molecule type" value="Genomic_DNA"/>
</dbReference>
<comment type="similarity">
    <text evidence="1 12">Belongs to the peptidase S24 family.</text>
</comment>
<keyword evidence="2" id="KW-0678">Repressor</keyword>